<name>A0A812IU54_9DINO</name>
<organism evidence="1 2">
    <name type="scientific">Symbiodinium necroappetens</name>
    <dbReference type="NCBI Taxonomy" id="1628268"/>
    <lineage>
        <taxon>Eukaryota</taxon>
        <taxon>Sar</taxon>
        <taxon>Alveolata</taxon>
        <taxon>Dinophyceae</taxon>
        <taxon>Suessiales</taxon>
        <taxon>Symbiodiniaceae</taxon>
        <taxon>Symbiodinium</taxon>
    </lineage>
</organism>
<keyword evidence="2" id="KW-1185">Reference proteome</keyword>
<protein>
    <submittedName>
        <fullName evidence="1">Pol protein</fullName>
    </submittedName>
</protein>
<dbReference type="Proteomes" id="UP000601435">
    <property type="component" value="Unassembled WGS sequence"/>
</dbReference>
<evidence type="ECO:0000313" key="2">
    <source>
        <dbReference type="Proteomes" id="UP000601435"/>
    </source>
</evidence>
<gene>
    <name evidence="1" type="primary">pol</name>
    <name evidence="1" type="ORF">SNEC2469_LOCUS598</name>
</gene>
<proteinExistence type="predicted"/>
<dbReference type="AlphaFoldDB" id="A0A812IU54"/>
<evidence type="ECO:0000313" key="1">
    <source>
        <dbReference type="EMBL" id="CAE7176028.1"/>
    </source>
</evidence>
<reference evidence="1" key="1">
    <citation type="submission" date="2021-02" db="EMBL/GenBank/DDBJ databases">
        <authorList>
            <person name="Dougan E. K."/>
            <person name="Rhodes N."/>
            <person name="Thang M."/>
            <person name="Chan C."/>
        </authorList>
    </citation>
    <scope>NUCLEOTIDE SEQUENCE</scope>
</reference>
<sequence>MIEQLTVALRDLTQEQRGTAVESGWLSSAGTWVYQVWSHEKHSLEVDSTREPITSEYLLKVLGELKQLATSEVISAFFSNRPMTEHMQGHMIVFQLDVTFRKPVAHRFYELLETMQGQASMQLCGLQLRKEGFRRSPAVQKLAELLR</sequence>
<accession>A0A812IU54</accession>
<dbReference type="EMBL" id="CAJNJA010003757">
    <property type="protein sequence ID" value="CAE7176028.1"/>
    <property type="molecule type" value="Genomic_DNA"/>
</dbReference>
<comment type="caution">
    <text evidence="1">The sequence shown here is derived from an EMBL/GenBank/DDBJ whole genome shotgun (WGS) entry which is preliminary data.</text>
</comment>
<dbReference type="OrthoDB" id="436263at2759"/>